<reference evidence="3" key="1">
    <citation type="journal article" date="2013" name="Science">
        <title>Gene transfer from bacteria and archaea facilitated evolution of an extremophilic eukaryote.</title>
        <authorList>
            <person name="Schonknecht G."/>
            <person name="Chen W.H."/>
            <person name="Ternes C.M."/>
            <person name="Barbier G.G."/>
            <person name="Shrestha R.P."/>
            <person name="Stanke M."/>
            <person name="Brautigam A."/>
            <person name="Baker B.J."/>
            <person name="Banfield J.F."/>
            <person name="Garavito R.M."/>
            <person name="Carr K."/>
            <person name="Wilkerson C."/>
            <person name="Rensing S.A."/>
            <person name="Gagneul D."/>
            <person name="Dickenson N.E."/>
            <person name="Oesterhelt C."/>
            <person name="Lercher M.J."/>
            <person name="Weber A.P."/>
        </authorList>
    </citation>
    <scope>NUCLEOTIDE SEQUENCE [LARGE SCALE GENOMIC DNA]</scope>
    <source>
        <strain evidence="3">074W</strain>
    </source>
</reference>
<organism evidence="2 3">
    <name type="scientific">Galdieria sulphuraria</name>
    <name type="common">Red alga</name>
    <dbReference type="NCBI Taxonomy" id="130081"/>
    <lineage>
        <taxon>Eukaryota</taxon>
        <taxon>Rhodophyta</taxon>
        <taxon>Bangiophyceae</taxon>
        <taxon>Galdieriales</taxon>
        <taxon>Galdieriaceae</taxon>
        <taxon>Galdieria</taxon>
    </lineage>
</organism>
<dbReference type="eggNOG" id="ENOG502S3RK">
    <property type="taxonomic scope" value="Eukaryota"/>
</dbReference>
<evidence type="ECO:0000313" key="2">
    <source>
        <dbReference type="EMBL" id="EME32728.1"/>
    </source>
</evidence>
<evidence type="ECO:0000256" key="1">
    <source>
        <dbReference type="SAM" id="MobiDB-lite"/>
    </source>
</evidence>
<name>M2Y9G8_GALSU</name>
<sequence length="314" mass="36404">MNQPKVSQYIRARKRDNLNSSIHKGEVDYESAVKSRIQQNQELLMSLGFDKPICDQLYDVHRRNHKRNYNAKRTKDMKVSIPSRKSKRLAGEVPTEDIETLMVERGLKGDTGYSEKMQDNEEFQHSSTVDSYLPDSICTPYTLKSIKTTVYHLGKHVEIEEELAFQFLSHDSCKFKHPYPVGYRATKREFGRVWLMGIERQDNASPIFFIQPLEEYQEEELLQGKQIPMSGKAYTGYAPTWPWTQACLKSKSPGRRISGPLYFGFSDPLNICKVMSLEGGHELLSRYQEHLARETCKRTQRPKSTDDPPRNTEE</sequence>
<gene>
    <name evidence="2" type="ORF">Gasu_00930</name>
</gene>
<proteinExistence type="predicted"/>
<dbReference type="OrthoDB" id="1928087at2759"/>
<protein>
    <submittedName>
        <fullName evidence="2">Uncharacterized protein</fullName>
    </submittedName>
</protein>
<dbReference type="KEGG" id="gsl:Gasu_00930"/>
<dbReference type="AlphaFoldDB" id="M2Y9G8"/>
<dbReference type="Gramene" id="EME32728">
    <property type="protein sequence ID" value="EME32728"/>
    <property type="gene ID" value="Gasu_00930"/>
</dbReference>
<dbReference type="Proteomes" id="UP000030680">
    <property type="component" value="Unassembled WGS sequence"/>
</dbReference>
<accession>M2Y9G8</accession>
<evidence type="ECO:0000313" key="3">
    <source>
        <dbReference type="Proteomes" id="UP000030680"/>
    </source>
</evidence>
<dbReference type="GeneID" id="17091283"/>
<feature type="region of interest" description="Disordered" evidence="1">
    <location>
        <begin position="294"/>
        <end position="314"/>
    </location>
</feature>
<dbReference type="EMBL" id="KB454484">
    <property type="protein sequence ID" value="EME32728.1"/>
    <property type="molecule type" value="Genomic_DNA"/>
</dbReference>
<dbReference type="RefSeq" id="XP_005709248.1">
    <property type="nucleotide sequence ID" value="XM_005709191.1"/>
</dbReference>
<keyword evidence="3" id="KW-1185">Reference proteome</keyword>